<gene>
    <name evidence="2" type="ORF">ENI00_06975</name>
</gene>
<reference evidence="2" key="1">
    <citation type="journal article" date="2020" name="mSystems">
        <title>Genome- and Community-Level Interaction Insights into Carbon Utilization and Element Cycling Functions of Hydrothermarchaeota in Hydrothermal Sediment.</title>
        <authorList>
            <person name="Zhou Z."/>
            <person name="Liu Y."/>
            <person name="Xu W."/>
            <person name="Pan J."/>
            <person name="Luo Z.H."/>
            <person name="Li M."/>
        </authorList>
    </citation>
    <scope>NUCLEOTIDE SEQUENCE [LARGE SCALE GENOMIC DNA]</scope>
    <source>
        <strain evidence="2">HyVt-357</strain>
    </source>
</reference>
<protein>
    <submittedName>
        <fullName evidence="2">Uncharacterized protein</fullName>
    </submittedName>
</protein>
<dbReference type="AlphaFoldDB" id="A0A831R0S5"/>
<keyword evidence="1" id="KW-0472">Membrane</keyword>
<keyword evidence="1" id="KW-0812">Transmembrane</keyword>
<name>A0A831R0S5_9GAMM</name>
<keyword evidence="1" id="KW-1133">Transmembrane helix</keyword>
<dbReference type="EMBL" id="DRGY01000055">
    <property type="protein sequence ID" value="HEA52057.1"/>
    <property type="molecule type" value="Genomic_DNA"/>
</dbReference>
<proteinExistence type="predicted"/>
<dbReference type="Proteomes" id="UP000885748">
    <property type="component" value="Unassembled WGS sequence"/>
</dbReference>
<accession>A0A831R0S5</accession>
<evidence type="ECO:0000313" key="2">
    <source>
        <dbReference type="EMBL" id="HEA52057.1"/>
    </source>
</evidence>
<sequence>MGAPLVYFLMLLATFVLGVINSFVHAKDVWASMPTGLILSVITVILACAATWIGLASWRIGGAR</sequence>
<evidence type="ECO:0000256" key="1">
    <source>
        <dbReference type="SAM" id="Phobius"/>
    </source>
</evidence>
<organism evidence="2">
    <name type="scientific">Marinobacter antarcticus</name>
    <dbReference type="NCBI Taxonomy" id="564117"/>
    <lineage>
        <taxon>Bacteria</taxon>
        <taxon>Pseudomonadati</taxon>
        <taxon>Pseudomonadota</taxon>
        <taxon>Gammaproteobacteria</taxon>
        <taxon>Pseudomonadales</taxon>
        <taxon>Marinobacteraceae</taxon>
        <taxon>Marinobacter</taxon>
    </lineage>
</organism>
<comment type="caution">
    <text evidence="2">The sequence shown here is derived from an EMBL/GenBank/DDBJ whole genome shotgun (WGS) entry which is preliminary data.</text>
</comment>
<feature type="transmembrane region" description="Helical" evidence="1">
    <location>
        <begin position="36"/>
        <end position="58"/>
    </location>
</feature>